<evidence type="ECO:0000256" key="1">
    <source>
        <dbReference type="ARBA" id="ARBA00005091"/>
    </source>
</evidence>
<evidence type="ECO:0000256" key="8">
    <source>
        <dbReference type="ARBA" id="ARBA00025475"/>
    </source>
</evidence>
<dbReference type="GO" id="GO:0000107">
    <property type="term" value="F:imidazoleglycerol-phosphate synthase activity"/>
    <property type="evidence" value="ECO:0007669"/>
    <property type="project" value="InterPro"/>
</dbReference>
<keyword evidence="7" id="KW-0456">Lyase</keyword>
<reference evidence="12 13" key="1">
    <citation type="journal article" date="2012" name="BMC Genomics">
        <title>Genome analysis of a simultaneously predatory and prey-independent, novel Bdellovibrio bacteriovorus from the River Tiber, supports in silico predictions of both ancient and recent lateral gene transfer from diverse bacteria.</title>
        <authorList>
            <person name="Hobley L."/>
            <person name="Lerner T.R."/>
            <person name="Williams L.E."/>
            <person name="Lambert C."/>
            <person name="Till R."/>
            <person name="Milner D.S."/>
            <person name="Basford S.M."/>
            <person name="Capeness M.J."/>
            <person name="Fenton A.K."/>
            <person name="Atterbury R.J."/>
            <person name="Harris M.A."/>
            <person name="Sockett R.E."/>
        </authorList>
    </citation>
    <scope>NUCLEOTIDE SEQUENCE [LARGE SCALE GENOMIC DNA]</scope>
    <source>
        <strain evidence="12 13">Tiberius</strain>
    </source>
</reference>
<keyword evidence="6 11" id="KW-0368">Histidine biosynthesis</keyword>
<comment type="function">
    <text evidence="8">IGPS catalyzes the conversion of PRFAR and glutamine to IGP, AICAR and glutamate. The HisF subunit catalyzes the cyclization activity that produces IGP and AICAR from PRFAR using the ammonia provided by the HisH subunit.</text>
</comment>
<evidence type="ECO:0000256" key="11">
    <source>
        <dbReference type="RuleBase" id="RU003657"/>
    </source>
</evidence>
<dbReference type="EMBL" id="CP002930">
    <property type="protein sequence ID" value="AFY01369.1"/>
    <property type="molecule type" value="Genomic_DNA"/>
</dbReference>
<dbReference type="Proteomes" id="UP000010074">
    <property type="component" value="Chromosome"/>
</dbReference>
<dbReference type="InterPro" id="IPR013785">
    <property type="entry name" value="Aldolase_TIM"/>
</dbReference>
<dbReference type="NCBIfam" id="NF038364">
    <property type="entry name" value="AglZ_HisF2_fam"/>
    <property type="match status" value="1"/>
</dbReference>
<comment type="pathway">
    <text evidence="1">Amino-acid biosynthesis; L-histidine biosynthesis; L-histidine from 5-phospho-alpha-D-ribose 1-diphosphate: step 5/9.</text>
</comment>
<proteinExistence type="inferred from homology"/>
<dbReference type="PANTHER" id="PTHR21235:SF2">
    <property type="entry name" value="IMIDAZOLE GLYCEROL PHOSPHATE SYNTHASE HISHF"/>
    <property type="match status" value="1"/>
</dbReference>
<evidence type="ECO:0000256" key="4">
    <source>
        <dbReference type="ARBA" id="ARBA00012809"/>
    </source>
</evidence>
<evidence type="ECO:0000256" key="3">
    <source>
        <dbReference type="ARBA" id="ARBA00011152"/>
    </source>
</evidence>
<dbReference type="Pfam" id="PF00977">
    <property type="entry name" value="His_biosynth"/>
    <property type="match status" value="1"/>
</dbReference>
<dbReference type="InterPro" id="IPR004651">
    <property type="entry name" value="HisF"/>
</dbReference>
<dbReference type="UniPathway" id="UPA00031">
    <property type="reaction ID" value="UER00010"/>
</dbReference>
<dbReference type="RefSeq" id="WP_015090818.1">
    <property type="nucleotide sequence ID" value="NC_019567.1"/>
</dbReference>
<dbReference type="CDD" id="cd04731">
    <property type="entry name" value="HisF"/>
    <property type="match status" value="1"/>
</dbReference>
<evidence type="ECO:0000256" key="5">
    <source>
        <dbReference type="ARBA" id="ARBA00022605"/>
    </source>
</evidence>
<evidence type="ECO:0000256" key="6">
    <source>
        <dbReference type="ARBA" id="ARBA00023102"/>
    </source>
</evidence>
<accession>K7Z9W7</accession>
<dbReference type="KEGG" id="bbat:Bdt_1674"/>
<dbReference type="HOGENOM" id="CLU_048577_4_0_7"/>
<gene>
    <name evidence="12" type="primary">hisF</name>
    <name evidence="12" type="ORF">Bdt_1674</name>
</gene>
<name>K7Z9W7_BDEBC</name>
<evidence type="ECO:0000256" key="7">
    <source>
        <dbReference type="ARBA" id="ARBA00023239"/>
    </source>
</evidence>
<dbReference type="SUPFAM" id="SSF51366">
    <property type="entry name" value="Ribulose-phoshate binding barrel"/>
    <property type="match status" value="1"/>
</dbReference>
<evidence type="ECO:0000256" key="9">
    <source>
        <dbReference type="ARBA" id="ARBA00030264"/>
    </source>
</evidence>
<evidence type="ECO:0000256" key="2">
    <source>
        <dbReference type="ARBA" id="ARBA00009667"/>
    </source>
</evidence>
<dbReference type="InterPro" id="IPR011060">
    <property type="entry name" value="RibuloseP-bd_barrel"/>
</dbReference>
<dbReference type="STRING" id="1069642.Bdt_1674"/>
<dbReference type="PANTHER" id="PTHR21235">
    <property type="entry name" value="IMIDAZOLE GLYCEROL PHOSPHATE SYNTHASE SUBUNIT HISF/H IGP SYNTHASE SUBUNIT HISF/H"/>
    <property type="match status" value="1"/>
</dbReference>
<comment type="similarity">
    <text evidence="2 11">Belongs to the HisA/HisF family.</text>
</comment>
<dbReference type="AlphaFoldDB" id="K7Z9W7"/>
<sequence length="252" mass="27399">MRTRIIPTLLLKGHGFYKSQKFKDLRYLGDPINILKIFNEKEVDEVLILDISVSKEGQEPQYDLLRDLAGEAFMPLGYGGGIKDISQIKKILNMGFEKVCLNSSVLQNPMFVKEAAKVFGSSTISVMVDVKKNFFGKYEVFNHVTSKSSSDPLKWAKELEGLGVGEIILNSVDRDGVMKGFDLELIKTVSSQVSVPVVASGGAGSVQDLHTAISGGASAVAAGSLFVFQGPLRAVLVSYPSDEECARVGFNR</sequence>
<comment type="subunit">
    <text evidence="3">Heterodimer of HisH and HisF.</text>
</comment>
<dbReference type="PATRIC" id="fig|1069642.3.peg.1655"/>
<dbReference type="Gene3D" id="3.20.20.70">
    <property type="entry name" value="Aldolase class I"/>
    <property type="match status" value="1"/>
</dbReference>
<organism evidence="12 13">
    <name type="scientific">Bdellovibrio bacteriovorus str. Tiberius</name>
    <dbReference type="NCBI Taxonomy" id="1069642"/>
    <lineage>
        <taxon>Bacteria</taxon>
        <taxon>Pseudomonadati</taxon>
        <taxon>Bdellovibrionota</taxon>
        <taxon>Bdellovibrionia</taxon>
        <taxon>Bdellovibrionales</taxon>
        <taxon>Pseudobdellovibrionaceae</taxon>
        <taxon>Bdellovibrio</taxon>
    </lineage>
</organism>
<dbReference type="InterPro" id="IPR006062">
    <property type="entry name" value="His_biosynth"/>
</dbReference>
<dbReference type="EC" id="4.3.2.10" evidence="4"/>
<dbReference type="GO" id="GO:0000105">
    <property type="term" value="P:L-histidine biosynthetic process"/>
    <property type="evidence" value="ECO:0007669"/>
    <property type="project" value="UniProtKB-UniPathway"/>
</dbReference>
<dbReference type="InterPro" id="IPR050064">
    <property type="entry name" value="IGPS_HisA/HisF"/>
</dbReference>
<evidence type="ECO:0000313" key="13">
    <source>
        <dbReference type="Proteomes" id="UP000010074"/>
    </source>
</evidence>
<dbReference type="GO" id="GO:0016829">
    <property type="term" value="F:lyase activity"/>
    <property type="evidence" value="ECO:0007669"/>
    <property type="project" value="UniProtKB-KW"/>
</dbReference>
<dbReference type="OrthoDB" id="9781903at2"/>
<evidence type="ECO:0000256" key="10">
    <source>
        <dbReference type="ARBA" id="ARBA00047838"/>
    </source>
</evidence>
<protein>
    <recommendedName>
        <fullName evidence="4">imidazole glycerol-phosphate synthase</fullName>
        <ecNumber evidence="4">4.3.2.10</ecNumber>
    </recommendedName>
    <alternativeName>
        <fullName evidence="9">IGP synthase cyclase subunit</fullName>
    </alternativeName>
</protein>
<comment type="catalytic activity">
    <reaction evidence="10">
        <text>5-[(5-phospho-1-deoxy-D-ribulos-1-ylimino)methylamino]-1-(5-phospho-beta-D-ribosyl)imidazole-4-carboxamide + L-glutamine = D-erythro-1-(imidazol-4-yl)glycerol 3-phosphate + 5-amino-1-(5-phospho-beta-D-ribosyl)imidazole-4-carboxamide + L-glutamate + H(+)</text>
        <dbReference type="Rhea" id="RHEA:24793"/>
        <dbReference type="ChEBI" id="CHEBI:15378"/>
        <dbReference type="ChEBI" id="CHEBI:29985"/>
        <dbReference type="ChEBI" id="CHEBI:58278"/>
        <dbReference type="ChEBI" id="CHEBI:58359"/>
        <dbReference type="ChEBI" id="CHEBI:58475"/>
        <dbReference type="ChEBI" id="CHEBI:58525"/>
        <dbReference type="EC" id="4.3.2.10"/>
    </reaction>
</comment>
<keyword evidence="5 11" id="KW-0028">Amino-acid biosynthesis</keyword>
<evidence type="ECO:0000313" key="12">
    <source>
        <dbReference type="EMBL" id="AFY01369.1"/>
    </source>
</evidence>